<name>X1SJL0_9ZZZZ</name>
<evidence type="ECO:0000313" key="1">
    <source>
        <dbReference type="EMBL" id="GAI93148.1"/>
    </source>
</evidence>
<reference evidence="1" key="1">
    <citation type="journal article" date="2014" name="Front. Microbiol.">
        <title>High frequency of phylogenetically diverse reductive dehalogenase-homologous genes in deep subseafloor sedimentary metagenomes.</title>
        <authorList>
            <person name="Kawai M."/>
            <person name="Futagami T."/>
            <person name="Toyoda A."/>
            <person name="Takaki Y."/>
            <person name="Nishi S."/>
            <person name="Hori S."/>
            <person name="Arai W."/>
            <person name="Tsubouchi T."/>
            <person name="Morono Y."/>
            <person name="Uchiyama I."/>
            <person name="Ito T."/>
            <person name="Fujiyama A."/>
            <person name="Inagaki F."/>
            <person name="Takami H."/>
        </authorList>
    </citation>
    <scope>NUCLEOTIDE SEQUENCE</scope>
    <source>
        <strain evidence="1">Expedition CK06-06</strain>
    </source>
</reference>
<protein>
    <recommendedName>
        <fullName evidence="2">Fibronectin type-III domain-containing protein</fullName>
    </recommendedName>
</protein>
<proteinExistence type="predicted"/>
<feature type="non-terminal residue" evidence="1">
    <location>
        <position position="1"/>
    </location>
</feature>
<sequence>YEKEITGLSDGTPHYFRIRAHNSKGESCGAEKTFTTQTIVAATMITHDANEITDTAAKLHAEVQDTGWENPTRYLDWCEEKTWLAGWDYREKITQDHTKVPNTDQADFSVLITEANIKDHFWGHVKADGSDVAVTSSDGETKLKRELVSIDTVGKTMVLWVVLS</sequence>
<gene>
    <name evidence="1" type="ORF">S12H4_38553</name>
</gene>
<dbReference type="EMBL" id="BARW01023218">
    <property type="protein sequence ID" value="GAI93148.1"/>
    <property type="molecule type" value="Genomic_DNA"/>
</dbReference>
<organism evidence="1">
    <name type="scientific">marine sediment metagenome</name>
    <dbReference type="NCBI Taxonomy" id="412755"/>
    <lineage>
        <taxon>unclassified sequences</taxon>
        <taxon>metagenomes</taxon>
        <taxon>ecological metagenomes</taxon>
    </lineage>
</organism>
<comment type="caution">
    <text evidence="1">The sequence shown here is derived from an EMBL/GenBank/DDBJ whole genome shotgun (WGS) entry which is preliminary data.</text>
</comment>
<evidence type="ECO:0008006" key="2">
    <source>
        <dbReference type="Google" id="ProtNLM"/>
    </source>
</evidence>
<accession>X1SJL0</accession>
<dbReference type="AlphaFoldDB" id="X1SJL0"/>